<comment type="caution">
    <text evidence="1">The sequence shown here is derived from an EMBL/GenBank/DDBJ whole genome shotgun (WGS) entry which is preliminary data.</text>
</comment>
<name>A0A645BQL3_9ZZZZ</name>
<proteinExistence type="predicted"/>
<organism evidence="1">
    <name type="scientific">bioreactor metagenome</name>
    <dbReference type="NCBI Taxonomy" id="1076179"/>
    <lineage>
        <taxon>unclassified sequences</taxon>
        <taxon>metagenomes</taxon>
        <taxon>ecological metagenomes</taxon>
    </lineage>
</organism>
<reference evidence="1" key="1">
    <citation type="submission" date="2019-08" db="EMBL/GenBank/DDBJ databases">
        <authorList>
            <person name="Kucharzyk K."/>
            <person name="Murdoch R.W."/>
            <person name="Higgins S."/>
            <person name="Loffler F."/>
        </authorList>
    </citation>
    <scope>NUCLEOTIDE SEQUENCE</scope>
</reference>
<evidence type="ECO:0000313" key="1">
    <source>
        <dbReference type="EMBL" id="MPM67666.1"/>
    </source>
</evidence>
<accession>A0A645BQL3</accession>
<sequence length="165" mass="18052">MTCVCFLIGSSDSLTSYLPSIRKWEIIAQWSNKKIRYLPRRSMVWICSPRRTVLKRSVEKGGVIIRSQKTATSMMTAPPTRLMSPLRMVSTSGNSGISRPLSFIGLFLVYFASYQLSPELLSTLSGTAKSTACSMISGTNFSKTGISSSGHSKINSSCTCNNIFA</sequence>
<dbReference type="EMBL" id="VSSQ01021818">
    <property type="protein sequence ID" value="MPM67666.1"/>
    <property type="molecule type" value="Genomic_DNA"/>
</dbReference>
<dbReference type="AlphaFoldDB" id="A0A645BQL3"/>
<protein>
    <submittedName>
        <fullName evidence="1">Uncharacterized protein</fullName>
    </submittedName>
</protein>
<gene>
    <name evidence="1" type="ORF">SDC9_114590</name>
</gene>